<dbReference type="EMBL" id="CP042469">
    <property type="protein sequence ID" value="QOX63115.1"/>
    <property type="molecule type" value="Genomic_DNA"/>
</dbReference>
<protein>
    <submittedName>
        <fullName evidence="1">ATP-grasp domain-containing protein</fullName>
    </submittedName>
</protein>
<keyword evidence="2" id="KW-1185">Reference proteome</keyword>
<dbReference type="Proteomes" id="UP000594014">
    <property type="component" value="Chromosome"/>
</dbReference>
<proteinExistence type="predicted"/>
<reference evidence="1" key="1">
    <citation type="submission" date="2019-08" db="EMBL/GenBank/DDBJ databases">
        <title>Genome sequence of Clostridiales bacterium MT110.</title>
        <authorList>
            <person name="Cao J."/>
        </authorList>
    </citation>
    <scope>NUCLEOTIDE SEQUENCE</scope>
    <source>
        <strain evidence="1">MT110</strain>
    </source>
</reference>
<organism evidence="1 2">
    <name type="scientific">Anoxybacterium hadale</name>
    <dbReference type="NCBI Taxonomy" id="3408580"/>
    <lineage>
        <taxon>Bacteria</taxon>
        <taxon>Bacillati</taxon>
        <taxon>Bacillota</taxon>
        <taxon>Clostridia</taxon>
        <taxon>Peptostreptococcales</taxon>
        <taxon>Anaerovoracaceae</taxon>
        <taxon>Anoxybacterium</taxon>
    </lineage>
</organism>
<evidence type="ECO:0000313" key="2">
    <source>
        <dbReference type="Proteomes" id="UP000594014"/>
    </source>
</evidence>
<sequence length="403" mass="46903">MSQNFIPLLFAGDINVYSVARAFHEQYDIKAYVYGKYSTGPCHDSKIMHYTANPKIDRQETFLSVVKEFAEAHKEQKILAIGCGDSYVQLLSQNKDKFPGNVIAPYIDIDMMNNLIHKEKFYEMCEEAGVDYPNTFVHKKELGHQFELPFEAPFIVKPANGIEYWRYPFPTQKKVYKADDLKELNGILDDIYKSGYNDSIIIQDFIPGDDTYMRVLTNYSDRNGQVRLMSLGHVLLEEHTPHGIGNHAVIITEHNEELAAGFKKLLEEMHYIGFSNFDIKYDLRDGKYKAFEINTRQGRSNYYVTGAGQNIAKYLVEDYILKHPVETKIITEKSLWMVVPKGVAFRYIQPEEYKIAMRQLIREGKVVNPLFYSADAGFMRRLRLYKSQLGHYYKYRKYLGKQK</sequence>
<accession>A0ACD1A9L9</accession>
<name>A0ACD1A9L9_9FIRM</name>
<evidence type="ECO:0000313" key="1">
    <source>
        <dbReference type="EMBL" id="QOX63115.1"/>
    </source>
</evidence>
<gene>
    <name evidence="1" type="ORF">FRZ06_07045</name>
</gene>